<accession>A0A066Z002</accession>
<protein>
    <submittedName>
        <fullName evidence="1">Uncharacterized protein</fullName>
    </submittedName>
</protein>
<evidence type="ECO:0000313" key="2">
    <source>
        <dbReference type="Proteomes" id="UP000027178"/>
    </source>
</evidence>
<dbReference type="HOGENOM" id="CLU_131551_0_0_11"/>
<organism evidence="1 2">
    <name type="scientific">Kitasatospora cheerisanensis KCTC 2395</name>
    <dbReference type="NCBI Taxonomy" id="1348663"/>
    <lineage>
        <taxon>Bacteria</taxon>
        <taxon>Bacillati</taxon>
        <taxon>Actinomycetota</taxon>
        <taxon>Actinomycetes</taxon>
        <taxon>Kitasatosporales</taxon>
        <taxon>Streptomycetaceae</taxon>
        <taxon>Kitasatospora</taxon>
    </lineage>
</organism>
<dbReference type="RefSeq" id="WP_035860152.1">
    <property type="nucleotide sequence ID" value="NZ_KK853997.1"/>
</dbReference>
<dbReference type="eggNOG" id="ENOG50345AK">
    <property type="taxonomic scope" value="Bacteria"/>
</dbReference>
<name>A0A066Z002_9ACTN</name>
<dbReference type="Proteomes" id="UP000027178">
    <property type="component" value="Unassembled WGS sequence"/>
</dbReference>
<proteinExistence type="predicted"/>
<dbReference type="AlphaFoldDB" id="A0A066Z002"/>
<gene>
    <name evidence="1" type="ORF">KCH_14420</name>
</gene>
<dbReference type="OrthoDB" id="4292184at2"/>
<evidence type="ECO:0000313" key="1">
    <source>
        <dbReference type="EMBL" id="KDN86812.1"/>
    </source>
</evidence>
<dbReference type="PATRIC" id="fig|1348663.4.peg.1384"/>
<reference evidence="1 2" key="1">
    <citation type="submission" date="2014-05" db="EMBL/GenBank/DDBJ databases">
        <title>Draft Genome Sequence of Kitasatospora cheerisanensis KCTC 2395.</title>
        <authorList>
            <person name="Nam D.H."/>
        </authorList>
    </citation>
    <scope>NUCLEOTIDE SEQUENCE [LARGE SCALE GENOMIC DNA]</scope>
    <source>
        <strain evidence="1 2">KCTC 2395</strain>
    </source>
</reference>
<sequence>MALVAGVRVKLVTDLVLGDATEASGGGEPVGLLLLGAGVEGTVEHVTGEVAPPDEVREYERLRALRDDYGHTMPGESLKRLEAEIAKLTPHWEAFQVRGPRSSVRVRFDNGFVLDGADEQVLTAL</sequence>
<dbReference type="EMBL" id="JNBY01000053">
    <property type="protein sequence ID" value="KDN86812.1"/>
    <property type="molecule type" value="Genomic_DNA"/>
</dbReference>
<comment type="caution">
    <text evidence="1">The sequence shown here is derived from an EMBL/GenBank/DDBJ whole genome shotgun (WGS) entry which is preliminary data.</text>
</comment>
<keyword evidence="2" id="KW-1185">Reference proteome</keyword>